<evidence type="ECO:0000313" key="1">
    <source>
        <dbReference type="EMBL" id="GAF37213.1"/>
    </source>
</evidence>
<organism evidence="1 3">
    <name type="scientific">Lentilactobacillus farraginis DSM 18382 = JCM 14108</name>
    <dbReference type="NCBI Taxonomy" id="1423743"/>
    <lineage>
        <taxon>Bacteria</taxon>
        <taxon>Bacillati</taxon>
        <taxon>Bacillota</taxon>
        <taxon>Bacilli</taxon>
        <taxon>Lactobacillales</taxon>
        <taxon>Lactobacillaceae</taxon>
        <taxon>Lentilactobacillus</taxon>
    </lineage>
</organism>
<evidence type="ECO:0000313" key="3">
    <source>
        <dbReference type="Proteomes" id="UP000019488"/>
    </source>
</evidence>
<dbReference type="SUPFAM" id="SSF88659">
    <property type="entry name" value="Sigma3 and sigma4 domains of RNA polymerase sigma factors"/>
    <property type="match status" value="1"/>
</dbReference>
<dbReference type="InterPro" id="IPR013324">
    <property type="entry name" value="RNA_pol_sigma_r3/r4-like"/>
</dbReference>
<proteinExistence type="predicted"/>
<evidence type="ECO:0000313" key="2">
    <source>
        <dbReference type="EMBL" id="KRM02062.1"/>
    </source>
</evidence>
<dbReference type="GO" id="GO:0006352">
    <property type="term" value="P:DNA-templated transcription initiation"/>
    <property type="evidence" value="ECO:0007669"/>
    <property type="project" value="InterPro"/>
</dbReference>
<dbReference type="Pfam" id="PF13384">
    <property type="entry name" value="HTH_23"/>
    <property type="match status" value="1"/>
</dbReference>
<dbReference type="RefSeq" id="WP_035180361.1">
    <property type="nucleotide sequence ID" value="NZ_AZFY01000145.1"/>
</dbReference>
<name>X0PBH3_9LACO</name>
<dbReference type="NCBIfam" id="TIGR02937">
    <property type="entry name" value="sigma70-ECF"/>
    <property type="match status" value="1"/>
</dbReference>
<reference evidence="1" key="1">
    <citation type="journal article" date="2014" name="Genome Announc.">
        <title>Draft Genome Sequences of Two Lactobacillus Strains, L. farraginis JCM 14108T and L. composti JCM 14202T, Isolated from Compost of Distilled Shochu Residue.</title>
        <authorList>
            <person name="Yuki M."/>
            <person name="Oshima K."/>
            <person name="Suda W."/>
            <person name="Kitahara M."/>
            <person name="Kitamura K."/>
            <person name="Iida T."/>
            <person name="Hattori M."/>
            <person name="Ohkuma M."/>
        </authorList>
    </citation>
    <scope>NUCLEOTIDE SEQUENCE [LARGE SCALE GENOMIC DNA]</scope>
    <source>
        <strain evidence="1">JCM 14108</strain>
    </source>
</reference>
<sequence length="178" mass="20767">MNYQEQRNRTEAFNFLLDGDHEVVIYGVLKRLHVVKGNPLYDDMVQEARLAFVNKYLQGLNAKKKPEPFLGYIYQGVYWAMIDYMRCQAVADGHNYETTDDTDPLSDLPDMDQSVAEIEANVLISTLSGLCTMDELKYLQCAYYYGMNISEIARYLGVNRKRVYRWRKRLTHKIGDLL</sequence>
<keyword evidence="4" id="KW-1185">Reference proteome</keyword>
<dbReference type="GO" id="GO:0000428">
    <property type="term" value="C:DNA-directed RNA polymerase complex"/>
    <property type="evidence" value="ECO:0007669"/>
    <property type="project" value="UniProtKB-KW"/>
</dbReference>
<reference evidence="2 4" key="2">
    <citation type="journal article" date="2015" name="Genome Announc.">
        <title>Expanding the biotechnology potential of lactobacilli through comparative genomics of 213 strains and associated genera.</title>
        <authorList>
            <person name="Sun Z."/>
            <person name="Harris H.M."/>
            <person name="McCann A."/>
            <person name="Guo C."/>
            <person name="Argimon S."/>
            <person name="Zhang W."/>
            <person name="Yang X."/>
            <person name="Jeffery I.B."/>
            <person name="Cooney J.C."/>
            <person name="Kagawa T.F."/>
            <person name="Liu W."/>
            <person name="Song Y."/>
            <person name="Salvetti E."/>
            <person name="Wrobel A."/>
            <person name="Rasinkangas P."/>
            <person name="Parkhill J."/>
            <person name="Rea M.C."/>
            <person name="O'Sullivan O."/>
            <person name="Ritari J."/>
            <person name="Douillard F.P."/>
            <person name="Paul Ross R."/>
            <person name="Yang R."/>
            <person name="Briner A.E."/>
            <person name="Felis G.E."/>
            <person name="de Vos W.M."/>
            <person name="Barrangou R."/>
            <person name="Klaenhammer T.R."/>
            <person name="Caufield P.W."/>
            <person name="Cui Y."/>
            <person name="Zhang H."/>
            <person name="O'Toole P.W."/>
        </authorList>
    </citation>
    <scope>NUCLEOTIDE SEQUENCE [LARGE SCALE GENOMIC DNA]</scope>
    <source>
        <strain evidence="2 4">DSM 18382</strain>
    </source>
</reference>
<dbReference type="Gene3D" id="1.10.10.60">
    <property type="entry name" value="Homeodomain-like"/>
    <property type="match status" value="1"/>
</dbReference>
<dbReference type="Proteomes" id="UP000019488">
    <property type="component" value="Unassembled WGS sequence"/>
</dbReference>
<dbReference type="Proteomes" id="UP000051966">
    <property type="component" value="Unassembled WGS sequence"/>
</dbReference>
<gene>
    <name evidence="2" type="ORF">FD41_GL001261</name>
    <name evidence="1" type="ORF">JCM14108_2231</name>
</gene>
<dbReference type="AlphaFoldDB" id="X0PBH3"/>
<protein>
    <submittedName>
        <fullName evidence="2">DNA-directed RNA polymerase specialized sigma subunit, sigma24 family protein</fullName>
    </submittedName>
</protein>
<dbReference type="InterPro" id="IPR014284">
    <property type="entry name" value="RNA_pol_sigma-70_dom"/>
</dbReference>
<dbReference type="GO" id="GO:0003700">
    <property type="term" value="F:DNA-binding transcription factor activity"/>
    <property type="evidence" value="ECO:0007669"/>
    <property type="project" value="InterPro"/>
</dbReference>
<accession>X0PBH3</accession>
<dbReference type="PATRIC" id="fig|1423743.5.peg.1310"/>
<dbReference type="EMBL" id="BAKI01000027">
    <property type="protein sequence ID" value="GAF37213.1"/>
    <property type="molecule type" value="Genomic_DNA"/>
</dbReference>
<comment type="caution">
    <text evidence="1">The sequence shown here is derived from an EMBL/GenBank/DDBJ whole genome shotgun (WGS) entry which is preliminary data.</text>
</comment>
<dbReference type="EMBL" id="AZFY01000145">
    <property type="protein sequence ID" value="KRM02062.1"/>
    <property type="molecule type" value="Genomic_DNA"/>
</dbReference>
<dbReference type="OrthoDB" id="2248780at2"/>
<dbReference type="STRING" id="1423743.FD41_GL001261"/>
<keyword evidence="2" id="KW-0240">DNA-directed RNA polymerase</keyword>
<evidence type="ECO:0000313" key="4">
    <source>
        <dbReference type="Proteomes" id="UP000051966"/>
    </source>
</evidence>
<keyword evidence="2" id="KW-0804">Transcription</keyword>
<dbReference type="eggNOG" id="COG1595">
    <property type="taxonomic scope" value="Bacteria"/>
</dbReference>